<accession>A0A0G1ZHW2</accession>
<evidence type="ECO:0000313" key="4">
    <source>
        <dbReference type="Proteomes" id="UP000034185"/>
    </source>
</evidence>
<feature type="region of interest" description="Disordered" evidence="1">
    <location>
        <begin position="107"/>
        <end position="213"/>
    </location>
</feature>
<gene>
    <name evidence="3" type="ORF">UY70_C0012G0009</name>
</gene>
<evidence type="ECO:0000313" key="3">
    <source>
        <dbReference type="EMBL" id="KKW27537.1"/>
    </source>
</evidence>
<keyword evidence="2" id="KW-0732">Signal</keyword>
<organism evidence="3 4">
    <name type="scientific">Candidatus Kaiserbacteria bacterium GW2011_GWB1_52_6</name>
    <dbReference type="NCBI Taxonomy" id="1618674"/>
    <lineage>
        <taxon>Bacteria</taxon>
        <taxon>Candidatus Kaiseribacteriota</taxon>
    </lineage>
</organism>
<feature type="compositionally biased region" description="Pro residues" evidence="1">
    <location>
        <begin position="374"/>
        <end position="387"/>
    </location>
</feature>
<proteinExistence type="predicted"/>
<dbReference type="AlphaFoldDB" id="A0A0G1ZHW2"/>
<feature type="region of interest" description="Disordered" evidence="1">
    <location>
        <begin position="331"/>
        <end position="389"/>
    </location>
</feature>
<reference evidence="3 4" key="1">
    <citation type="journal article" date="2015" name="Nature">
        <title>rRNA introns, odd ribosomes, and small enigmatic genomes across a large radiation of phyla.</title>
        <authorList>
            <person name="Brown C.T."/>
            <person name="Hug L.A."/>
            <person name="Thomas B.C."/>
            <person name="Sharon I."/>
            <person name="Castelle C.J."/>
            <person name="Singh A."/>
            <person name="Wilkins M.J."/>
            <person name="Williams K.H."/>
            <person name="Banfield J.F."/>
        </authorList>
    </citation>
    <scope>NUCLEOTIDE SEQUENCE [LARGE SCALE GENOMIC DNA]</scope>
</reference>
<dbReference type="EMBL" id="LCRA01000012">
    <property type="protein sequence ID" value="KKW27537.1"/>
    <property type="molecule type" value="Genomic_DNA"/>
</dbReference>
<feature type="chain" id="PRO_5002541420" evidence="2">
    <location>
        <begin position="27"/>
        <end position="560"/>
    </location>
</feature>
<comment type="caution">
    <text evidence="3">The sequence shown here is derived from an EMBL/GenBank/DDBJ whole genome shotgun (WGS) entry which is preliminary data.</text>
</comment>
<name>A0A0G1ZHW2_9BACT</name>
<sequence length="560" mass="59287">MCASRTAVFSLAMFVLLFAVPAITYAVGKDANSKCTPWYEECGCGEKPNPDAGEPREPDCIKGVNTNKCPLGICYDDNGDVKGVCTGLNRCTGRMCGGKPCELTKLPPTDPSAREEASLIQGTGGNGSILDQSIFNPESMTWNPPTGEQTAAGSFSDALRQIGGLSGGASEGATPVPTTGVRVPGGVAEIGPPSGSFGEAPPTSEVNGQSFNGEPVPYEYTGYTGFESPPAPSSELPAGITREQVEARMIEMGYSPERRASLTQASEKIVYDNAVQSLIFDKGRPLAVTPSPVTPIPSAQESIVAAARWVGDAVISGYNYLFGGSNVPPPATEPLPQGEWNDVPWTESLPNGEWSDTPWVEPLPSGDWADVPWTEPPPSEPTTPPTPEQTWSEWMAQQLTDYLGTNQFGAEGAPPAPPIDNSQDTAEGAITSTHPAQINPEDLPVNPSRELTPLEKLAAELSVDQTAAQGRLEAEQYWAQKAQTDLRNAEIDLNDARDGVDIASRPVTAAQAQVDKLVAEGKAVVQINERAELQNLRERAANAEFAPGSEPPLTAAEQQS</sequence>
<evidence type="ECO:0000256" key="2">
    <source>
        <dbReference type="SAM" id="SignalP"/>
    </source>
</evidence>
<feature type="signal peptide" evidence="2">
    <location>
        <begin position="1"/>
        <end position="26"/>
    </location>
</feature>
<feature type="region of interest" description="Disordered" evidence="1">
    <location>
        <begin position="541"/>
        <end position="560"/>
    </location>
</feature>
<protein>
    <submittedName>
        <fullName evidence="3">Uncharacterized protein</fullName>
    </submittedName>
</protein>
<feature type="compositionally biased region" description="Low complexity" evidence="1">
    <location>
        <begin position="174"/>
        <end position="187"/>
    </location>
</feature>
<feature type="region of interest" description="Disordered" evidence="1">
    <location>
        <begin position="406"/>
        <end position="426"/>
    </location>
</feature>
<dbReference type="Proteomes" id="UP000034185">
    <property type="component" value="Unassembled WGS sequence"/>
</dbReference>
<evidence type="ECO:0000256" key="1">
    <source>
        <dbReference type="SAM" id="MobiDB-lite"/>
    </source>
</evidence>
<feature type="compositionally biased region" description="Polar residues" evidence="1">
    <location>
        <begin position="129"/>
        <end position="153"/>
    </location>
</feature>